<dbReference type="AlphaFoldDB" id="A0A7Y4H091"/>
<protein>
    <submittedName>
        <fullName evidence="1">Uncharacterized protein</fullName>
    </submittedName>
</protein>
<dbReference type="Proteomes" id="UP000528734">
    <property type="component" value="Unassembled WGS sequence"/>
</dbReference>
<reference evidence="1 2" key="1">
    <citation type="submission" date="2020-03" db="EMBL/GenBank/DDBJ databases">
        <title>Bradyrhizobium diversity isolated from nodules of Muelleranthus trifoliolatus.</title>
        <authorList>
            <person name="Klepa M."/>
            <person name="Helene L."/>
            <person name="Hungria M."/>
        </authorList>
    </citation>
    <scope>NUCLEOTIDE SEQUENCE [LARGE SCALE GENOMIC DNA]</scope>
    <source>
        <strain evidence="1 2">WSM 1744</strain>
    </source>
</reference>
<evidence type="ECO:0000313" key="2">
    <source>
        <dbReference type="Proteomes" id="UP000528734"/>
    </source>
</evidence>
<accession>A0A7Y4H091</accession>
<keyword evidence="2" id="KW-1185">Reference proteome</keyword>
<proteinExistence type="predicted"/>
<name>A0A7Y4H091_9BRAD</name>
<dbReference type="EMBL" id="JAAVLW010000001">
    <property type="protein sequence ID" value="NOJ44917.1"/>
    <property type="molecule type" value="Genomic_DNA"/>
</dbReference>
<organism evidence="1 2">
    <name type="scientific">Bradyrhizobium archetypum</name>
    <dbReference type="NCBI Taxonomy" id="2721160"/>
    <lineage>
        <taxon>Bacteria</taxon>
        <taxon>Pseudomonadati</taxon>
        <taxon>Pseudomonadota</taxon>
        <taxon>Alphaproteobacteria</taxon>
        <taxon>Hyphomicrobiales</taxon>
        <taxon>Nitrobacteraceae</taxon>
        <taxon>Bradyrhizobium</taxon>
    </lineage>
</organism>
<comment type="caution">
    <text evidence="1">The sequence shown here is derived from an EMBL/GenBank/DDBJ whole genome shotgun (WGS) entry which is preliminary data.</text>
</comment>
<dbReference type="RefSeq" id="WP_171707824.1">
    <property type="nucleotide sequence ID" value="NZ_JAAVLW010000001.1"/>
</dbReference>
<evidence type="ECO:0000313" key="1">
    <source>
        <dbReference type="EMBL" id="NOJ44917.1"/>
    </source>
</evidence>
<sequence>MPIPILLDKGTFRLSWENKRVHNGKWYFGFICSKCKAKIFALDDPTQGQAKPPIAIGRGKFSAPCRQCKTEELVFEASDLVPLQAEQDDGPELLFRRRKPSGKARQKLSNRYPKAKASFGLKFIEERPECAVIFARCVVNWSYVENQTALLLAKILKINTEPALAMFLAMQNSRVQVSVITAAAKSVLSPDDFRLFQAMMNIRRSVESARNHLVHGVIGGSMSVENGILWSDQKDHASHTAIVWGTDYTQMETKHLDEVFVYEADDLETIAQDLEWLHGFIGSFWGYIGSSNAEWRAERYHQLCAEPRVQAELHRMKQADKNSPSTPAQ</sequence>
<gene>
    <name evidence="1" type="ORF">HCN50_01440</name>
</gene>